<proteinExistence type="inferred from homology"/>
<evidence type="ECO:0000256" key="4">
    <source>
        <dbReference type="ARBA" id="ARBA00023125"/>
    </source>
</evidence>
<dbReference type="Pfam" id="PF04542">
    <property type="entry name" value="Sigma70_r2"/>
    <property type="match status" value="1"/>
</dbReference>
<dbReference type="InterPro" id="IPR013249">
    <property type="entry name" value="RNA_pol_sigma70_r4_t2"/>
</dbReference>
<reference evidence="8 9" key="1">
    <citation type="journal article" date="2012" name="Int. J. Syst. Evol. Microbiol.">
        <title>Flammeovirga pacifica sp. nov., isolated from deep-sea sediment.</title>
        <authorList>
            <person name="Xu H."/>
            <person name="Fu Y."/>
            <person name="Yang N."/>
            <person name="Ding Z."/>
            <person name="Lai Q."/>
            <person name="Zeng R."/>
        </authorList>
    </citation>
    <scope>NUCLEOTIDE SEQUENCE [LARGE SCALE GENOMIC DNA]</scope>
    <source>
        <strain evidence="9">DSM 24597 / LMG 26175 / WPAGA1</strain>
    </source>
</reference>
<evidence type="ECO:0000313" key="8">
    <source>
        <dbReference type="EMBL" id="OHX65091.1"/>
    </source>
</evidence>
<dbReference type="SUPFAM" id="SSF88946">
    <property type="entry name" value="Sigma2 domain of RNA polymerase sigma factors"/>
    <property type="match status" value="1"/>
</dbReference>
<protein>
    <submittedName>
        <fullName evidence="8">Uncharacterized protein</fullName>
    </submittedName>
</protein>
<dbReference type="Proteomes" id="UP000179797">
    <property type="component" value="Unassembled WGS sequence"/>
</dbReference>
<evidence type="ECO:0000256" key="2">
    <source>
        <dbReference type="ARBA" id="ARBA00023015"/>
    </source>
</evidence>
<dbReference type="PANTHER" id="PTHR43133:SF8">
    <property type="entry name" value="RNA POLYMERASE SIGMA FACTOR HI_1459-RELATED"/>
    <property type="match status" value="1"/>
</dbReference>
<dbReference type="RefSeq" id="WP_044226499.1">
    <property type="nucleotide sequence ID" value="NZ_JRYR02000001.1"/>
</dbReference>
<evidence type="ECO:0000259" key="6">
    <source>
        <dbReference type="Pfam" id="PF04542"/>
    </source>
</evidence>
<dbReference type="InterPro" id="IPR013324">
    <property type="entry name" value="RNA_pol_sigma_r3/r4-like"/>
</dbReference>
<dbReference type="InterPro" id="IPR039425">
    <property type="entry name" value="RNA_pol_sigma-70-like"/>
</dbReference>
<dbReference type="SUPFAM" id="SSF88659">
    <property type="entry name" value="Sigma3 and sigma4 domains of RNA polymerase sigma factors"/>
    <property type="match status" value="1"/>
</dbReference>
<dbReference type="Pfam" id="PF08281">
    <property type="entry name" value="Sigma70_r4_2"/>
    <property type="match status" value="1"/>
</dbReference>
<dbReference type="PANTHER" id="PTHR43133">
    <property type="entry name" value="RNA POLYMERASE ECF-TYPE SIGMA FACTO"/>
    <property type="match status" value="1"/>
</dbReference>
<keyword evidence="4" id="KW-0238">DNA-binding</keyword>
<feature type="domain" description="RNA polymerase sigma-70 region 2" evidence="6">
    <location>
        <begin position="20"/>
        <end position="86"/>
    </location>
</feature>
<dbReference type="InterPro" id="IPR036388">
    <property type="entry name" value="WH-like_DNA-bd_sf"/>
</dbReference>
<dbReference type="GO" id="GO:0003677">
    <property type="term" value="F:DNA binding"/>
    <property type="evidence" value="ECO:0007669"/>
    <property type="project" value="UniProtKB-KW"/>
</dbReference>
<evidence type="ECO:0000256" key="3">
    <source>
        <dbReference type="ARBA" id="ARBA00023082"/>
    </source>
</evidence>
<dbReference type="GO" id="GO:0016987">
    <property type="term" value="F:sigma factor activity"/>
    <property type="evidence" value="ECO:0007669"/>
    <property type="project" value="UniProtKB-KW"/>
</dbReference>
<dbReference type="GO" id="GO:0006352">
    <property type="term" value="P:DNA-templated transcription initiation"/>
    <property type="evidence" value="ECO:0007669"/>
    <property type="project" value="InterPro"/>
</dbReference>
<dbReference type="InterPro" id="IPR007627">
    <property type="entry name" value="RNA_pol_sigma70_r2"/>
</dbReference>
<keyword evidence="3" id="KW-0731">Sigma factor</keyword>
<dbReference type="AlphaFoldDB" id="A0A1S1YVN8"/>
<comment type="caution">
    <text evidence="8">The sequence shown here is derived from an EMBL/GenBank/DDBJ whole genome shotgun (WGS) entry which is preliminary data.</text>
</comment>
<organism evidence="8 9">
    <name type="scientific">Flammeovirga pacifica</name>
    <dbReference type="NCBI Taxonomy" id="915059"/>
    <lineage>
        <taxon>Bacteria</taxon>
        <taxon>Pseudomonadati</taxon>
        <taxon>Bacteroidota</taxon>
        <taxon>Cytophagia</taxon>
        <taxon>Cytophagales</taxon>
        <taxon>Flammeovirgaceae</taxon>
        <taxon>Flammeovirga</taxon>
    </lineage>
</organism>
<dbReference type="Gene3D" id="1.10.10.10">
    <property type="entry name" value="Winged helix-like DNA-binding domain superfamily/Winged helix DNA-binding domain"/>
    <property type="match status" value="1"/>
</dbReference>
<evidence type="ECO:0000313" key="9">
    <source>
        <dbReference type="Proteomes" id="UP000179797"/>
    </source>
</evidence>
<dbReference type="Gene3D" id="1.10.1740.10">
    <property type="match status" value="1"/>
</dbReference>
<keyword evidence="9" id="KW-1185">Reference proteome</keyword>
<dbReference type="InterPro" id="IPR013325">
    <property type="entry name" value="RNA_pol_sigma_r2"/>
</dbReference>
<feature type="domain" description="RNA polymerase sigma factor 70 region 4 type 2" evidence="7">
    <location>
        <begin position="129"/>
        <end position="178"/>
    </location>
</feature>
<keyword evidence="5" id="KW-0804">Transcription</keyword>
<dbReference type="InterPro" id="IPR014284">
    <property type="entry name" value="RNA_pol_sigma-70_dom"/>
</dbReference>
<accession>A0A1S1YVN8</accession>
<evidence type="ECO:0000256" key="5">
    <source>
        <dbReference type="ARBA" id="ARBA00023163"/>
    </source>
</evidence>
<dbReference type="EMBL" id="JRYR02000001">
    <property type="protein sequence ID" value="OHX65091.1"/>
    <property type="molecule type" value="Genomic_DNA"/>
</dbReference>
<name>A0A1S1YVN8_FLAPC</name>
<evidence type="ECO:0000256" key="1">
    <source>
        <dbReference type="ARBA" id="ARBA00010641"/>
    </source>
</evidence>
<evidence type="ECO:0000259" key="7">
    <source>
        <dbReference type="Pfam" id="PF08281"/>
    </source>
</evidence>
<comment type="similarity">
    <text evidence="1">Belongs to the sigma-70 factor family. ECF subfamily.</text>
</comment>
<keyword evidence="2" id="KW-0805">Transcription regulation</keyword>
<dbReference type="NCBIfam" id="TIGR02937">
    <property type="entry name" value="sigma70-ECF"/>
    <property type="match status" value="1"/>
</dbReference>
<sequence>MYSEIKIAQIKEITMINDWVESYADDLYRWVLKRTNDVQLSEDLVQETFLAAHQSFDKFEGKSSPKTWLTAILKYKLMDHFRKQDKKKEKVTSDFFFDDKEHWKKDNNPNFWGETEEHLLDNADFQKVLAECLTNLSDRSRIAITAKFLDEKKAEDICHDLEITTSNYWQLIHRAKLSLRNCLQLKWFKN</sequence>
<gene>
    <name evidence="8" type="ORF">NH26_01355</name>
</gene>
<dbReference type="STRING" id="915059.NH26_01355"/>